<feature type="compositionally biased region" description="Basic and acidic residues" evidence="4">
    <location>
        <begin position="822"/>
        <end position="835"/>
    </location>
</feature>
<comment type="caution">
    <text evidence="7">The sequence shown here is derived from an EMBL/GenBank/DDBJ whole genome shotgun (WGS) entry which is preliminary data.</text>
</comment>
<sequence length="1310" mass="141230">MSVPISHDGTCGDLTVQSTVSALHIPGSHTYIPFQQFSLADGSGIRNPSDDNNNKSSLPVVSVVTAVSGLCPAISVVSMQQQGQLGQSVVAPTIIPTVVAPMAVQSANGLGTATTMTMTSALTIPSHLSIPAQQQSNIANTAINLSNPQPSVAKAANNTAVSANGNSGNSSTSSYISSGGKSSSSSTSNSSKSSNSSSTKSSSTGSQNVSAEQADDLVKPVFKDGELVLEVECGQNKAILYLSKLCQGSKGPCISFQNSWLTPNEFQFVSGRETAKDWKRSIRHHGKSLKLLLAKGILNVHPTMCDCDGCRQGATLTRKGEKRRIPNGERKPRKTSSNSSNAAGAERHVAGAFRPVASATMTANLNPAGGAQAKSEAKRHSTDKPKMVDGTPVSIASDSSSRPGLPLKSPPHQRPVSLNTGAAVDLAFKQQHAKSKSSPAAVATTSPTSSSCSSSSSSSNSYSSENVMSTSSTLSASSMNTGAIPQQTNPSSTPSTPSKMTTFASSINMATSLSSHAVNPFVIPNQQHSPCLPMQAAIAPHLSDRTVASYHPLSSNPQTPQLLSPNLPGSDHAHTPTGSGSDFSDHGAATEDNQHENGDDPNNSGSDHDDVDDSEEDLSDANIDDDSEEEDNETEDPNKTIDNPIPASDDKTSNVDDSMDNSVHSENEKHENSNASHTIKKETPSYEGEDSAVVADMSVVKEETKPVEMRESSPEVRMAAPSEVHSPPSTPVTAYGYSTSGAHPLSLSISTTNVKSEHIWVPPTLSPHSETNLHRVLAAGQPLKSPSRAPEYSLHSDMSHNVLSNKDIEKLQSFKKVMSPTSDHHPHRPFEKKESPQPMVKTENKGFHSIDRHFNHHNDSSSKREHADAIKPAFSLEDKNREREREERHRLRLKEERNRKDREREERRERERKEEKEAEKRRLDEKEKRDSAKSQAESSGSAKQERSTPVSSSGTDPSRRPPGGVADAAAFSEYMRVLAAGHGHTFNMSPTQAYMPSLFAMRPQETALPTHLLHHLSTYGHQLGGLTKEQLMYQTAAGAYTHPAFAQLHPLLQRQPYAQASLLDYQRSLAASVAAYPWSAAYPYLIPDLAASTSAAAAAAVGSKRHASELEAAMELNAKRLRMEGRPQDYTSTWEYFTAAAAATQQQQQQQQQQQRIAMAQSIPCGLESTSMDKTAEYLRKRYMEYGSQAAAYLSALPEYARPMYHCACADHRDEDIRMWGVEDVCKFLNSLDGCGVYADHFREQRVDGRILALLTTDHLVKNLGMKLGPAVLLAEAIAKKLQDISKMSNCEACRSIAMSQTLHPMAMPL</sequence>
<dbReference type="SMART" id="SM00454">
    <property type="entry name" value="SAM"/>
    <property type="match status" value="1"/>
</dbReference>
<evidence type="ECO:0000259" key="5">
    <source>
        <dbReference type="PROSITE" id="PS50105"/>
    </source>
</evidence>
<feature type="compositionally biased region" description="Low complexity" evidence="4">
    <location>
        <begin position="436"/>
        <end position="478"/>
    </location>
</feature>
<dbReference type="PROSITE" id="PS50864">
    <property type="entry name" value="SAND"/>
    <property type="match status" value="1"/>
</dbReference>
<dbReference type="PANTHER" id="PTHR10417:SF15">
    <property type="entry name" value="STERILE ALPHA MOTIF DOMAIN-CONTAINING 11"/>
    <property type="match status" value="1"/>
</dbReference>
<proteinExistence type="predicted"/>
<feature type="compositionally biased region" description="Low complexity" evidence="4">
    <location>
        <begin position="485"/>
        <end position="501"/>
    </location>
</feature>
<keyword evidence="2" id="KW-0804">Transcription</keyword>
<feature type="compositionally biased region" description="Basic and acidic residues" evidence="4">
    <location>
        <begin position="663"/>
        <end position="672"/>
    </location>
</feature>
<evidence type="ECO:0000313" key="7">
    <source>
        <dbReference type="EMBL" id="KAK0046227.1"/>
    </source>
</evidence>
<feature type="compositionally biased region" description="Basic and acidic residues" evidence="4">
    <location>
        <begin position="842"/>
        <end position="869"/>
    </location>
</feature>
<dbReference type="CDD" id="cd09509">
    <property type="entry name" value="SAM_Polycomb"/>
    <property type="match status" value="1"/>
</dbReference>
<feature type="region of interest" description="Disordered" evidence="4">
    <location>
        <begin position="364"/>
        <end position="417"/>
    </location>
</feature>
<keyword evidence="1" id="KW-0805">Transcription regulation</keyword>
<dbReference type="PROSITE" id="PS50105">
    <property type="entry name" value="SAM_DOMAIN"/>
    <property type="match status" value="1"/>
</dbReference>
<dbReference type="InterPro" id="IPR013761">
    <property type="entry name" value="SAM/pointed_sf"/>
</dbReference>
<name>A0AAD8B1E8_BIOPF</name>
<protein>
    <submittedName>
        <fullName evidence="7">Deformed epidermal autoregulatory factor 1</fullName>
    </submittedName>
</protein>
<dbReference type="Gene3D" id="3.10.390.10">
    <property type="entry name" value="SAND domain-like"/>
    <property type="match status" value="1"/>
</dbReference>
<feature type="domain" description="SAM" evidence="5">
    <location>
        <begin position="1220"/>
        <end position="1266"/>
    </location>
</feature>
<evidence type="ECO:0000256" key="2">
    <source>
        <dbReference type="ARBA" id="ARBA00023163"/>
    </source>
</evidence>
<keyword evidence="3" id="KW-0539">Nucleus</keyword>
<feature type="compositionally biased region" description="Low complexity" evidence="4">
    <location>
        <begin position="160"/>
        <end position="206"/>
    </location>
</feature>
<dbReference type="SMART" id="SM00258">
    <property type="entry name" value="SAND"/>
    <property type="match status" value="1"/>
</dbReference>
<keyword evidence="8" id="KW-1185">Reference proteome</keyword>
<feature type="region of interest" description="Disordered" evidence="4">
    <location>
        <begin position="817"/>
        <end position="966"/>
    </location>
</feature>
<feature type="region of interest" description="Disordered" evidence="4">
    <location>
        <begin position="160"/>
        <end position="212"/>
    </location>
</feature>
<dbReference type="InterPro" id="IPR000770">
    <property type="entry name" value="SAND_dom"/>
</dbReference>
<accession>A0AAD8B1E8</accession>
<feature type="compositionally biased region" description="Basic and acidic residues" evidence="4">
    <location>
        <begin position="699"/>
        <end position="714"/>
    </location>
</feature>
<dbReference type="Pfam" id="PF01342">
    <property type="entry name" value="SAND"/>
    <property type="match status" value="1"/>
</dbReference>
<dbReference type="GO" id="GO:0046872">
    <property type="term" value="F:metal ion binding"/>
    <property type="evidence" value="ECO:0007669"/>
    <property type="project" value="UniProtKB-KW"/>
</dbReference>
<dbReference type="SUPFAM" id="SSF63763">
    <property type="entry name" value="SAND domain-like"/>
    <property type="match status" value="1"/>
</dbReference>
<feature type="region of interest" description="Disordered" evidence="4">
    <location>
        <begin position="430"/>
        <end position="501"/>
    </location>
</feature>
<dbReference type="PANTHER" id="PTHR10417">
    <property type="entry name" value="GLUCOCORTICOID MODULATORY ELEMENT-BINDING PROTEIN"/>
    <property type="match status" value="1"/>
</dbReference>
<evidence type="ECO:0000256" key="4">
    <source>
        <dbReference type="SAM" id="MobiDB-lite"/>
    </source>
</evidence>
<evidence type="ECO:0000256" key="1">
    <source>
        <dbReference type="ARBA" id="ARBA00023015"/>
    </source>
</evidence>
<feature type="region of interest" description="Disordered" evidence="4">
    <location>
        <begin position="318"/>
        <end position="346"/>
    </location>
</feature>
<gene>
    <name evidence="7" type="ORF">Bpfe_024414</name>
</gene>
<dbReference type="InterPro" id="IPR010919">
    <property type="entry name" value="SAND-like_dom_sf"/>
</dbReference>
<feature type="compositionally biased region" description="Polar residues" evidence="4">
    <location>
        <begin position="933"/>
        <end position="956"/>
    </location>
</feature>
<feature type="compositionally biased region" description="Basic and acidic residues" evidence="4">
    <location>
        <begin position="375"/>
        <end position="387"/>
    </location>
</feature>
<reference evidence="7" key="1">
    <citation type="journal article" date="2023" name="PLoS Negl. Trop. Dis.">
        <title>A genome sequence for Biomphalaria pfeifferi, the major vector snail for the human-infecting parasite Schistosoma mansoni.</title>
        <authorList>
            <person name="Bu L."/>
            <person name="Lu L."/>
            <person name="Laidemitt M.R."/>
            <person name="Zhang S.M."/>
            <person name="Mutuku M."/>
            <person name="Mkoji G."/>
            <person name="Steinauer M."/>
            <person name="Loker E.S."/>
        </authorList>
    </citation>
    <scope>NUCLEOTIDE SEQUENCE</scope>
    <source>
        <strain evidence="7">KasaAsao</strain>
    </source>
</reference>
<dbReference type="Gene3D" id="1.10.150.50">
    <property type="entry name" value="Transcription Factor, Ets-1"/>
    <property type="match status" value="1"/>
</dbReference>
<feature type="compositionally biased region" description="Acidic residues" evidence="4">
    <location>
        <begin position="609"/>
        <end position="635"/>
    </location>
</feature>
<feature type="compositionally biased region" description="Basic and acidic residues" evidence="4">
    <location>
        <begin position="583"/>
        <end position="598"/>
    </location>
</feature>
<dbReference type="SUPFAM" id="SSF47769">
    <property type="entry name" value="SAM/Pointed domain"/>
    <property type="match status" value="1"/>
</dbReference>
<dbReference type="InterPro" id="IPR001660">
    <property type="entry name" value="SAM"/>
</dbReference>
<feature type="compositionally biased region" description="Basic and acidic residues" evidence="4">
    <location>
        <begin position="876"/>
        <end position="932"/>
    </location>
</feature>
<dbReference type="GO" id="GO:0003677">
    <property type="term" value="F:DNA binding"/>
    <property type="evidence" value="ECO:0007669"/>
    <property type="project" value="UniProtKB-KW"/>
</dbReference>
<evidence type="ECO:0000259" key="6">
    <source>
        <dbReference type="PROSITE" id="PS50864"/>
    </source>
</evidence>
<evidence type="ECO:0000256" key="3">
    <source>
        <dbReference type="ARBA" id="ARBA00023242"/>
    </source>
</evidence>
<dbReference type="Proteomes" id="UP001233172">
    <property type="component" value="Unassembled WGS sequence"/>
</dbReference>
<dbReference type="EMBL" id="JASAOG010000169">
    <property type="protein sequence ID" value="KAK0046227.1"/>
    <property type="molecule type" value="Genomic_DNA"/>
</dbReference>
<reference evidence="7" key="2">
    <citation type="submission" date="2023-04" db="EMBL/GenBank/DDBJ databases">
        <authorList>
            <person name="Bu L."/>
            <person name="Lu L."/>
            <person name="Laidemitt M.R."/>
            <person name="Zhang S.M."/>
            <person name="Mutuku M."/>
            <person name="Mkoji G."/>
            <person name="Steinauer M."/>
            <person name="Loker E.S."/>
        </authorList>
    </citation>
    <scope>NUCLEOTIDE SEQUENCE</scope>
    <source>
        <strain evidence="7">KasaAsao</strain>
        <tissue evidence="7">Whole Snail</tissue>
    </source>
</reference>
<feature type="compositionally biased region" description="Polar residues" evidence="4">
    <location>
        <begin position="552"/>
        <end position="564"/>
    </location>
</feature>
<organism evidence="7 8">
    <name type="scientific">Biomphalaria pfeifferi</name>
    <name type="common">Bloodfluke planorb</name>
    <name type="synonym">Freshwater snail</name>
    <dbReference type="NCBI Taxonomy" id="112525"/>
    <lineage>
        <taxon>Eukaryota</taxon>
        <taxon>Metazoa</taxon>
        <taxon>Spiralia</taxon>
        <taxon>Lophotrochozoa</taxon>
        <taxon>Mollusca</taxon>
        <taxon>Gastropoda</taxon>
        <taxon>Heterobranchia</taxon>
        <taxon>Euthyneura</taxon>
        <taxon>Panpulmonata</taxon>
        <taxon>Hygrophila</taxon>
        <taxon>Lymnaeoidea</taxon>
        <taxon>Planorbidae</taxon>
        <taxon>Biomphalaria</taxon>
    </lineage>
</organism>
<feature type="domain" description="SAND" evidence="6">
    <location>
        <begin position="206"/>
        <end position="299"/>
    </location>
</feature>
<feature type="region of interest" description="Disordered" evidence="4">
    <location>
        <begin position="548"/>
        <end position="737"/>
    </location>
</feature>
<dbReference type="Pfam" id="PF00536">
    <property type="entry name" value="SAM_1"/>
    <property type="match status" value="1"/>
</dbReference>
<evidence type="ECO:0000313" key="8">
    <source>
        <dbReference type="Proteomes" id="UP001233172"/>
    </source>
</evidence>